<accession>A0AAV3Q7V8</accession>
<reference evidence="2 3" key="1">
    <citation type="submission" date="2024-01" db="EMBL/GenBank/DDBJ databases">
        <title>The complete chloroplast genome sequence of Lithospermum erythrorhizon: insights into the phylogenetic relationship among Boraginaceae species and the maternal lineages of purple gromwells.</title>
        <authorList>
            <person name="Okada T."/>
            <person name="Watanabe K."/>
        </authorList>
    </citation>
    <scope>NUCLEOTIDE SEQUENCE [LARGE SCALE GENOMIC DNA]</scope>
</reference>
<comment type="caution">
    <text evidence="2">The sequence shown here is derived from an EMBL/GenBank/DDBJ whole genome shotgun (WGS) entry which is preliminary data.</text>
</comment>
<sequence length="121" mass="13546">MRRRKGWYDICGESEVWPGFFDPVTWSMFPERGVRRWIDYLRFGGSDQGGEGVQCYPATPSGTATYTPQPWLGVLEPGPKITGRNPIGLQRRYSGISRGSPRSRHAYCPPSPGEQQGQPDA</sequence>
<name>A0AAV3Q7V8_LITER</name>
<dbReference type="EMBL" id="BAABME010003620">
    <property type="protein sequence ID" value="GAA0159506.1"/>
    <property type="molecule type" value="Genomic_DNA"/>
</dbReference>
<evidence type="ECO:0000313" key="3">
    <source>
        <dbReference type="Proteomes" id="UP001454036"/>
    </source>
</evidence>
<protein>
    <submittedName>
        <fullName evidence="2">Uncharacterized protein</fullName>
    </submittedName>
</protein>
<keyword evidence="3" id="KW-1185">Reference proteome</keyword>
<proteinExistence type="predicted"/>
<dbReference type="Proteomes" id="UP001454036">
    <property type="component" value="Unassembled WGS sequence"/>
</dbReference>
<organism evidence="2 3">
    <name type="scientific">Lithospermum erythrorhizon</name>
    <name type="common">Purple gromwell</name>
    <name type="synonym">Lithospermum officinale var. erythrorhizon</name>
    <dbReference type="NCBI Taxonomy" id="34254"/>
    <lineage>
        <taxon>Eukaryota</taxon>
        <taxon>Viridiplantae</taxon>
        <taxon>Streptophyta</taxon>
        <taxon>Embryophyta</taxon>
        <taxon>Tracheophyta</taxon>
        <taxon>Spermatophyta</taxon>
        <taxon>Magnoliopsida</taxon>
        <taxon>eudicotyledons</taxon>
        <taxon>Gunneridae</taxon>
        <taxon>Pentapetalae</taxon>
        <taxon>asterids</taxon>
        <taxon>lamiids</taxon>
        <taxon>Boraginales</taxon>
        <taxon>Boraginaceae</taxon>
        <taxon>Boraginoideae</taxon>
        <taxon>Lithospermeae</taxon>
        <taxon>Lithospermum</taxon>
    </lineage>
</organism>
<dbReference type="AlphaFoldDB" id="A0AAV3Q7V8"/>
<evidence type="ECO:0000256" key="1">
    <source>
        <dbReference type="SAM" id="MobiDB-lite"/>
    </source>
</evidence>
<gene>
    <name evidence="2" type="ORF">LIER_16262</name>
</gene>
<evidence type="ECO:0000313" key="2">
    <source>
        <dbReference type="EMBL" id="GAA0159506.1"/>
    </source>
</evidence>
<feature type="region of interest" description="Disordered" evidence="1">
    <location>
        <begin position="77"/>
        <end position="121"/>
    </location>
</feature>